<dbReference type="InterPro" id="IPR029065">
    <property type="entry name" value="Enolase_C-like"/>
</dbReference>
<dbReference type="InterPro" id="IPR046945">
    <property type="entry name" value="RHMD-like"/>
</dbReference>
<evidence type="ECO:0000256" key="2">
    <source>
        <dbReference type="ARBA" id="ARBA00022723"/>
    </source>
</evidence>
<sequence length="376" mass="41948">MKIQKIESFVVQQTLEESFSFSQWEYQSRSICLVKVTLENGLYGWGEGYGPSGLVKAGIDFFRPFLLGQNALETENLWEIMYRHSLDYARRGVMLASLSAIDVALWDLKGKLLDCSVSVLLGGRKREEVQAYATGLYFTEGNGLAKRLSDEAQKYREQGFHAVKMKVGLSIQQDIQNVQAVRESLGEDIHLMVDANHAYSFTEACQLARELERFNISWFEEPVSPENYNDYAELRLRTSIPIAGGECEYLRNGFLTLFQSRSVDIAQPDICAAGGITEVKKIADMAKTFGVQIVPHTWGTGIAIAAALQLAGNIEIGPGRLFAPDALIELDQTENLLRDELTQPCFKPQNGKLQIPNAPGLGVDVDKKLLEHFLSE</sequence>
<dbReference type="PANTHER" id="PTHR13794">
    <property type="entry name" value="ENOLASE SUPERFAMILY, MANDELATE RACEMASE"/>
    <property type="match status" value="1"/>
</dbReference>
<dbReference type="GO" id="GO:0000287">
    <property type="term" value="F:magnesium ion binding"/>
    <property type="evidence" value="ECO:0007669"/>
    <property type="project" value="TreeGrafter"/>
</dbReference>
<name>A0A3B1DPB9_9ZZZZ</name>
<dbReference type="SUPFAM" id="SSF54826">
    <property type="entry name" value="Enolase N-terminal domain-like"/>
    <property type="match status" value="1"/>
</dbReference>
<dbReference type="InterPro" id="IPR013342">
    <property type="entry name" value="Mandelate_racemase_C"/>
</dbReference>
<dbReference type="SFLD" id="SFLDS00001">
    <property type="entry name" value="Enolase"/>
    <property type="match status" value="1"/>
</dbReference>
<evidence type="ECO:0000256" key="1">
    <source>
        <dbReference type="ARBA" id="ARBA00001946"/>
    </source>
</evidence>
<evidence type="ECO:0000313" key="5">
    <source>
        <dbReference type="EMBL" id="VAX40701.1"/>
    </source>
</evidence>
<accession>A0A3B1DPB9</accession>
<dbReference type="InterPro" id="IPR029017">
    <property type="entry name" value="Enolase-like_N"/>
</dbReference>
<dbReference type="Pfam" id="PF13378">
    <property type="entry name" value="MR_MLE_C"/>
    <property type="match status" value="1"/>
</dbReference>
<dbReference type="SFLD" id="SFLDG00179">
    <property type="entry name" value="mandelate_racemase"/>
    <property type="match status" value="1"/>
</dbReference>
<dbReference type="Gene3D" id="3.30.390.10">
    <property type="entry name" value="Enolase-like, N-terminal domain"/>
    <property type="match status" value="1"/>
</dbReference>
<evidence type="ECO:0000259" key="4">
    <source>
        <dbReference type="SMART" id="SM00922"/>
    </source>
</evidence>
<dbReference type="CDD" id="cd03316">
    <property type="entry name" value="MR_like"/>
    <property type="match status" value="1"/>
</dbReference>
<dbReference type="SUPFAM" id="SSF51604">
    <property type="entry name" value="Enolase C-terminal domain-like"/>
    <property type="match status" value="1"/>
</dbReference>
<protein>
    <submittedName>
        <fullName evidence="5">Mandelate racemase/muconate lactonizing enzyme family protein</fullName>
    </submittedName>
</protein>
<keyword evidence="3" id="KW-0460">Magnesium</keyword>
<dbReference type="SMART" id="SM00922">
    <property type="entry name" value="MR_MLE"/>
    <property type="match status" value="1"/>
</dbReference>
<organism evidence="5">
    <name type="scientific">hydrothermal vent metagenome</name>
    <dbReference type="NCBI Taxonomy" id="652676"/>
    <lineage>
        <taxon>unclassified sequences</taxon>
        <taxon>metagenomes</taxon>
        <taxon>ecological metagenomes</taxon>
    </lineage>
</organism>
<dbReference type="GO" id="GO:0016052">
    <property type="term" value="P:carbohydrate catabolic process"/>
    <property type="evidence" value="ECO:0007669"/>
    <property type="project" value="TreeGrafter"/>
</dbReference>
<dbReference type="PANTHER" id="PTHR13794:SF58">
    <property type="entry name" value="MITOCHONDRIAL ENOLASE SUPERFAMILY MEMBER 1"/>
    <property type="match status" value="1"/>
</dbReference>
<dbReference type="GO" id="GO:0016836">
    <property type="term" value="F:hydro-lyase activity"/>
    <property type="evidence" value="ECO:0007669"/>
    <property type="project" value="TreeGrafter"/>
</dbReference>
<keyword evidence="2" id="KW-0479">Metal-binding</keyword>
<evidence type="ECO:0000256" key="3">
    <source>
        <dbReference type="ARBA" id="ARBA00022842"/>
    </source>
</evidence>
<proteinExistence type="predicted"/>
<dbReference type="Gene3D" id="3.20.20.120">
    <property type="entry name" value="Enolase-like C-terminal domain"/>
    <property type="match status" value="1"/>
</dbReference>
<dbReference type="AlphaFoldDB" id="A0A3B1DPB9"/>
<reference evidence="5" key="1">
    <citation type="submission" date="2018-06" db="EMBL/GenBank/DDBJ databases">
        <authorList>
            <person name="Zhirakovskaya E."/>
        </authorList>
    </citation>
    <scope>NUCLEOTIDE SEQUENCE</scope>
</reference>
<dbReference type="Pfam" id="PF02746">
    <property type="entry name" value="MR_MLE_N"/>
    <property type="match status" value="1"/>
</dbReference>
<dbReference type="InterPro" id="IPR036849">
    <property type="entry name" value="Enolase-like_C_sf"/>
</dbReference>
<comment type="cofactor">
    <cofactor evidence="1">
        <name>Mg(2+)</name>
        <dbReference type="ChEBI" id="CHEBI:18420"/>
    </cofactor>
</comment>
<gene>
    <name evidence="5" type="ORF">MNBD_PLANCTO02-3392</name>
</gene>
<dbReference type="EMBL" id="UOGL01000474">
    <property type="protein sequence ID" value="VAX40701.1"/>
    <property type="molecule type" value="Genomic_DNA"/>
</dbReference>
<feature type="domain" description="Mandelate racemase/muconate lactonizing enzyme C-terminal" evidence="4">
    <location>
        <begin position="145"/>
        <end position="241"/>
    </location>
</feature>
<dbReference type="InterPro" id="IPR013341">
    <property type="entry name" value="Mandelate_racemase_N_dom"/>
</dbReference>